<evidence type="ECO:0000256" key="2">
    <source>
        <dbReference type="ARBA" id="ARBA00022679"/>
    </source>
</evidence>
<organism evidence="14 15">
    <name type="scientific">Aminithiophilus ramosus</name>
    <dbReference type="NCBI Taxonomy" id="3029084"/>
    <lineage>
        <taxon>Bacteria</taxon>
        <taxon>Thermotogati</taxon>
        <taxon>Synergistota</taxon>
        <taxon>Synergistia</taxon>
        <taxon>Synergistales</taxon>
        <taxon>Aminithiophilaceae</taxon>
        <taxon>Aminithiophilus</taxon>
    </lineage>
</organism>
<dbReference type="Pfam" id="PF13793">
    <property type="entry name" value="Pribosyltran_N"/>
    <property type="match status" value="1"/>
</dbReference>
<comment type="function">
    <text evidence="10 12">Involved in the biosynthesis of the central metabolite phospho-alpha-D-ribosyl-1-pyrophosphate (PRPP) via the transfer of pyrophosphoryl group from ATP to 1-hydroxyl of ribose-5-phosphate (Rib-5-P).</text>
</comment>
<comment type="subcellular location">
    <subcellularLocation>
        <location evidence="12">Cytoplasm</location>
    </subcellularLocation>
</comment>
<evidence type="ECO:0000256" key="6">
    <source>
        <dbReference type="ARBA" id="ARBA00022777"/>
    </source>
</evidence>
<dbReference type="GO" id="GO:0004749">
    <property type="term" value="F:ribose phosphate diphosphokinase activity"/>
    <property type="evidence" value="ECO:0007669"/>
    <property type="project" value="UniProtKB-UniRule"/>
</dbReference>
<evidence type="ECO:0000256" key="1">
    <source>
        <dbReference type="ARBA" id="ARBA00004996"/>
    </source>
</evidence>
<dbReference type="InterPro" id="IPR029099">
    <property type="entry name" value="Pribosyltran_N"/>
</dbReference>
<protein>
    <recommendedName>
        <fullName evidence="12">Ribose-phosphate pyrophosphokinase</fullName>
        <shortName evidence="12">RPPK</shortName>
        <ecNumber evidence="12">2.7.6.1</ecNumber>
    </recommendedName>
    <alternativeName>
        <fullName evidence="12">5-phospho-D-ribosyl alpha-1-diphosphate synthase</fullName>
    </alternativeName>
    <alternativeName>
        <fullName evidence="12">Phosphoribosyl diphosphate synthase</fullName>
    </alternativeName>
    <alternativeName>
        <fullName evidence="12">Phosphoribosyl pyrophosphate synthase</fullName>
        <shortName evidence="12">P-Rib-PP synthase</shortName>
        <shortName evidence="12">PRPP synthase</shortName>
        <shortName evidence="12">PRPPase</shortName>
    </alternativeName>
</protein>
<comment type="pathway">
    <text evidence="1 12">Metabolic intermediate biosynthesis; 5-phospho-alpha-D-ribose 1-diphosphate biosynthesis; 5-phospho-alpha-D-ribose 1-diphosphate from D-ribose 5-phosphate (route I): step 1/1.</text>
</comment>
<keyword evidence="2 12" id="KW-0808">Transferase</keyword>
<comment type="cofactor">
    <cofactor evidence="12">
        <name>Mg(2+)</name>
        <dbReference type="ChEBI" id="CHEBI:18420"/>
    </cofactor>
    <text evidence="12">Binds 2 Mg(2+) ions per subunit.</text>
</comment>
<evidence type="ECO:0000313" key="14">
    <source>
        <dbReference type="EMBL" id="QTX31284.1"/>
    </source>
</evidence>
<dbReference type="SMART" id="SM01400">
    <property type="entry name" value="Pribosyltran_N"/>
    <property type="match status" value="1"/>
</dbReference>
<feature type="domain" description="Ribose-phosphate pyrophosphokinase N-terminal" evidence="13">
    <location>
        <begin position="8"/>
        <end position="124"/>
    </location>
</feature>
<keyword evidence="15" id="KW-1185">Reference proteome</keyword>
<name>A0A9Q7EUI3_9BACT</name>
<dbReference type="KEGG" id="aram:KAR29_07725"/>
<dbReference type="EC" id="2.7.6.1" evidence="12"/>
<feature type="binding site" evidence="12">
    <location>
        <position position="134"/>
    </location>
    <ligand>
        <name>Mg(2+)</name>
        <dbReference type="ChEBI" id="CHEBI:18420"/>
    </ligand>
</feature>
<dbReference type="PANTHER" id="PTHR10210">
    <property type="entry name" value="RIBOSE-PHOSPHATE DIPHOSPHOKINASE FAMILY MEMBER"/>
    <property type="match status" value="1"/>
</dbReference>
<dbReference type="InterPro" id="IPR037515">
    <property type="entry name" value="Rib-P_diPkinase_bac"/>
</dbReference>
<dbReference type="InterPro" id="IPR029057">
    <property type="entry name" value="PRTase-like"/>
</dbReference>
<evidence type="ECO:0000256" key="5">
    <source>
        <dbReference type="ARBA" id="ARBA00022741"/>
    </source>
</evidence>
<comment type="catalytic activity">
    <reaction evidence="9 12">
        <text>D-ribose 5-phosphate + ATP = 5-phospho-alpha-D-ribose 1-diphosphate + AMP + H(+)</text>
        <dbReference type="Rhea" id="RHEA:15609"/>
        <dbReference type="ChEBI" id="CHEBI:15378"/>
        <dbReference type="ChEBI" id="CHEBI:30616"/>
        <dbReference type="ChEBI" id="CHEBI:58017"/>
        <dbReference type="ChEBI" id="CHEBI:78346"/>
        <dbReference type="ChEBI" id="CHEBI:456215"/>
        <dbReference type="EC" id="2.7.6.1"/>
    </reaction>
</comment>
<evidence type="ECO:0000256" key="7">
    <source>
        <dbReference type="ARBA" id="ARBA00022840"/>
    </source>
</evidence>
<feature type="binding site" evidence="12">
    <location>
        <position position="229"/>
    </location>
    <ligand>
        <name>D-ribose 5-phosphate</name>
        <dbReference type="ChEBI" id="CHEBI:78346"/>
    </ligand>
</feature>
<evidence type="ECO:0000256" key="9">
    <source>
        <dbReference type="ARBA" id="ARBA00049535"/>
    </source>
</evidence>
<dbReference type="GO" id="GO:0000287">
    <property type="term" value="F:magnesium ion binding"/>
    <property type="evidence" value="ECO:0007669"/>
    <property type="project" value="UniProtKB-UniRule"/>
</dbReference>
<evidence type="ECO:0000256" key="8">
    <source>
        <dbReference type="ARBA" id="ARBA00022842"/>
    </source>
</evidence>
<keyword evidence="4 12" id="KW-0545">Nucleotide biosynthesis</keyword>
<dbReference type="NCBIfam" id="TIGR01251">
    <property type="entry name" value="ribP_PPkin"/>
    <property type="match status" value="1"/>
</dbReference>
<feature type="active site" evidence="12">
    <location>
        <position position="201"/>
    </location>
</feature>
<keyword evidence="3 12" id="KW-0479">Metal-binding</keyword>
<dbReference type="GO" id="GO:0016301">
    <property type="term" value="F:kinase activity"/>
    <property type="evidence" value="ECO:0007669"/>
    <property type="project" value="UniProtKB-KW"/>
</dbReference>
<accession>A0A9Q7EUI3</accession>
<dbReference type="NCBIfam" id="NF002320">
    <property type="entry name" value="PRK01259.1"/>
    <property type="match status" value="1"/>
</dbReference>
<dbReference type="CDD" id="cd06223">
    <property type="entry name" value="PRTases_typeI"/>
    <property type="match status" value="1"/>
</dbReference>
<comment type="subunit">
    <text evidence="12">Homohexamer.</text>
</comment>
<dbReference type="Pfam" id="PF14572">
    <property type="entry name" value="Pribosyl_synth"/>
    <property type="match status" value="1"/>
</dbReference>
<dbReference type="GO" id="GO:0005524">
    <property type="term" value="F:ATP binding"/>
    <property type="evidence" value="ECO:0007669"/>
    <property type="project" value="UniProtKB-KW"/>
</dbReference>
<dbReference type="GO" id="GO:0005737">
    <property type="term" value="C:cytoplasm"/>
    <property type="evidence" value="ECO:0007669"/>
    <property type="project" value="UniProtKB-SubCell"/>
</dbReference>
<reference evidence="15" key="1">
    <citation type="submission" date="2021-04" db="EMBL/GenBank/DDBJ databases">
        <title>A novel Synergistetes isolate from a pyrite-forming mixed culture.</title>
        <authorList>
            <person name="Bunk B."/>
            <person name="Sproer C."/>
            <person name="Spring S."/>
            <person name="Pester M."/>
        </authorList>
    </citation>
    <scope>NUCLEOTIDE SEQUENCE [LARGE SCALE GENOMIC DNA]</scope>
    <source>
        <strain evidence="15">J.5.4.2-T.3.5.2</strain>
    </source>
</reference>
<keyword evidence="6 12" id="KW-0418">Kinase</keyword>
<evidence type="ECO:0000256" key="11">
    <source>
        <dbReference type="ARBA" id="ARBA00061444"/>
    </source>
</evidence>
<evidence type="ECO:0000259" key="13">
    <source>
        <dbReference type="Pfam" id="PF13793"/>
    </source>
</evidence>
<dbReference type="GO" id="GO:0006015">
    <property type="term" value="P:5-phosphoribose 1-diphosphate biosynthetic process"/>
    <property type="evidence" value="ECO:0007669"/>
    <property type="project" value="UniProtKB-UniRule"/>
</dbReference>
<comment type="similarity">
    <text evidence="11 12">Belongs to the ribose-phosphate pyrophosphokinase family. Class I subfamily.</text>
</comment>
<keyword evidence="5 12" id="KW-0547">Nucleotide-binding</keyword>
<dbReference type="FunFam" id="3.40.50.2020:FF:000001">
    <property type="entry name" value="Ribose-phosphate pyrophosphokinase"/>
    <property type="match status" value="1"/>
</dbReference>
<dbReference type="GO" id="GO:0009156">
    <property type="term" value="P:ribonucleoside monophosphate biosynthetic process"/>
    <property type="evidence" value="ECO:0007669"/>
    <property type="project" value="InterPro"/>
</dbReference>
<dbReference type="PANTHER" id="PTHR10210:SF41">
    <property type="entry name" value="RIBOSE-PHOSPHATE PYROPHOSPHOKINASE 1, CHLOROPLASTIC"/>
    <property type="match status" value="1"/>
</dbReference>
<feature type="binding site" evidence="12">
    <location>
        <position position="203"/>
    </location>
    <ligand>
        <name>D-ribose 5-phosphate</name>
        <dbReference type="ChEBI" id="CHEBI:78346"/>
    </ligand>
</feature>
<dbReference type="InterPro" id="IPR005946">
    <property type="entry name" value="Rib-P_diPkinase"/>
</dbReference>
<keyword evidence="12" id="KW-0963">Cytoplasm</keyword>
<dbReference type="SUPFAM" id="SSF53271">
    <property type="entry name" value="PRTase-like"/>
    <property type="match status" value="1"/>
</dbReference>
<evidence type="ECO:0000256" key="3">
    <source>
        <dbReference type="ARBA" id="ARBA00022723"/>
    </source>
</evidence>
<keyword evidence="8 12" id="KW-0460">Magnesium</keyword>
<dbReference type="InterPro" id="IPR000842">
    <property type="entry name" value="PRib_PP_synth_CS"/>
</dbReference>
<feature type="binding site" evidence="12">
    <location>
        <begin position="233"/>
        <end position="237"/>
    </location>
    <ligand>
        <name>D-ribose 5-phosphate</name>
        <dbReference type="ChEBI" id="CHEBI:78346"/>
    </ligand>
</feature>
<dbReference type="Proteomes" id="UP000671879">
    <property type="component" value="Chromosome"/>
</dbReference>
<feature type="binding site" evidence="12">
    <location>
        <begin position="41"/>
        <end position="43"/>
    </location>
    <ligand>
        <name>ATP</name>
        <dbReference type="ChEBI" id="CHEBI:30616"/>
    </ligand>
</feature>
<gene>
    <name evidence="12" type="primary">prs</name>
    <name evidence="14" type="ORF">KAR29_07725</name>
</gene>
<dbReference type="GO" id="GO:0006164">
    <property type="term" value="P:purine nucleotide biosynthetic process"/>
    <property type="evidence" value="ECO:0007669"/>
    <property type="project" value="TreeGrafter"/>
</dbReference>
<dbReference type="Gene3D" id="3.40.50.2020">
    <property type="match status" value="2"/>
</dbReference>
<feature type="binding site" evidence="12">
    <location>
        <position position="178"/>
    </location>
    <ligand>
        <name>Mg(2+)</name>
        <dbReference type="ChEBI" id="CHEBI:18420"/>
    </ligand>
</feature>
<keyword evidence="7 12" id="KW-0067">ATP-binding</keyword>
<proteinExistence type="inferred from homology"/>
<dbReference type="InterPro" id="IPR000836">
    <property type="entry name" value="PRTase_dom"/>
</dbReference>
<feature type="binding site" evidence="12">
    <location>
        <begin position="100"/>
        <end position="101"/>
    </location>
    <ligand>
        <name>ATP</name>
        <dbReference type="ChEBI" id="CHEBI:30616"/>
    </ligand>
</feature>
<dbReference type="GO" id="GO:0002189">
    <property type="term" value="C:ribose phosphate diphosphokinase complex"/>
    <property type="evidence" value="ECO:0007669"/>
    <property type="project" value="TreeGrafter"/>
</dbReference>
<evidence type="ECO:0000313" key="15">
    <source>
        <dbReference type="Proteomes" id="UP000671879"/>
    </source>
</evidence>
<sequence length="322" mass="35138">MVSKVREMKVFSGSAHPEFAARVCENLGVSLAATKLFRFSDGEIGVSIEESVRGADVFVIQPTCAPVNENIMELLIMVDALHRASAYRVNVVTPYFGYARQDRKTRAREPITAKLVCNIIEKSGADRLVAADLHAGQIQGFFDIPVDHLTGINLLASAFRTELKEAIRESRVVVVSPDIGGVVRARRFAVQLNADLAIVDKRRSHDVANFCEVMEIIGHVEGKIAILVDDLIDTAGTMVQAAVALKERGAEKVYACATHAVLSGPAVDRLSESEIEKVLLTDTIPLPQEKKLDKITTLSIAPLFADAISRIHSDHSVSILFR</sequence>
<dbReference type="PROSITE" id="PS00114">
    <property type="entry name" value="PRPP_SYNTHASE"/>
    <property type="match status" value="1"/>
</dbReference>
<dbReference type="RefSeq" id="WP_274372432.1">
    <property type="nucleotide sequence ID" value="NZ_CP072943.1"/>
</dbReference>
<dbReference type="EMBL" id="CP072943">
    <property type="protein sequence ID" value="QTX31284.1"/>
    <property type="molecule type" value="Genomic_DNA"/>
</dbReference>
<evidence type="ECO:0000256" key="10">
    <source>
        <dbReference type="ARBA" id="ARBA00054914"/>
    </source>
</evidence>
<dbReference type="HAMAP" id="MF_00583_B">
    <property type="entry name" value="RibP_PPkinase_B"/>
    <property type="match status" value="1"/>
</dbReference>
<dbReference type="AlphaFoldDB" id="A0A9Q7EUI3"/>
<evidence type="ECO:0000256" key="4">
    <source>
        <dbReference type="ARBA" id="ARBA00022727"/>
    </source>
</evidence>
<evidence type="ECO:0000256" key="12">
    <source>
        <dbReference type="HAMAP-Rule" id="MF_00583"/>
    </source>
</evidence>